<sequence>MASASSSSPFFGGIRDEAASKSSETHSSSSNPLRRCRLPLQLSEKEEKEPTRKNSKYLKHANMQEKN</sequence>
<dbReference type="Proteomes" id="UP000317650">
    <property type="component" value="Unassembled WGS sequence"/>
</dbReference>
<feature type="region of interest" description="Disordered" evidence="1">
    <location>
        <begin position="1"/>
        <end position="67"/>
    </location>
</feature>
<gene>
    <name evidence="2" type="ORF">C4D60_Mb00t19680</name>
</gene>
<comment type="caution">
    <text evidence="2">The sequence shown here is derived from an EMBL/GenBank/DDBJ whole genome shotgun (WGS) entry which is preliminary data.</text>
</comment>
<protein>
    <submittedName>
        <fullName evidence="2">Uncharacterized protein</fullName>
    </submittedName>
</protein>
<name>A0A4S8I4L9_MUSBA</name>
<dbReference type="AlphaFoldDB" id="A0A4S8I4L9"/>
<proteinExistence type="predicted"/>
<feature type="compositionally biased region" description="Basic and acidic residues" evidence="1">
    <location>
        <begin position="43"/>
        <end position="52"/>
    </location>
</feature>
<organism evidence="2 3">
    <name type="scientific">Musa balbisiana</name>
    <name type="common">Banana</name>
    <dbReference type="NCBI Taxonomy" id="52838"/>
    <lineage>
        <taxon>Eukaryota</taxon>
        <taxon>Viridiplantae</taxon>
        <taxon>Streptophyta</taxon>
        <taxon>Embryophyta</taxon>
        <taxon>Tracheophyta</taxon>
        <taxon>Spermatophyta</taxon>
        <taxon>Magnoliopsida</taxon>
        <taxon>Liliopsida</taxon>
        <taxon>Zingiberales</taxon>
        <taxon>Musaceae</taxon>
        <taxon>Musa</taxon>
    </lineage>
</organism>
<evidence type="ECO:0000313" key="2">
    <source>
        <dbReference type="EMBL" id="THU42449.1"/>
    </source>
</evidence>
<keyword evidence="3" id="KW-1185">Reference proteome</keyword>
<feature type="compositionally biased region" description="Low complexity" evidence="1">
    <location>
        <begin position="20"/>
        <end position="30"/>
    </location>
</feature>
<accession>A0A4S8I4L9</accession>
<dbReference type="EMBL" id="PYDT01001572">
    <property type="protein sequence ID" value="THU42449.1"/>
    <property type="molecule type" value="Genomic_DNA"/>
</dbReference>
<evidence type="ECO:0000313" key="3">
    <source>
        <dbReference type="Proteomes" id="UP000317650"/>
    </source>
</evidence>
<evidence type="ECO:0000256" key="1">
    <source>
        <dbReference type="SAM" id="MobiDB-lite"/>
    </source>
</evidence>
<reference evidence="2 3" key="1">
    <citation type="journal article" date="2019" name="Nat. Plants">
        <title>Genome sequencing of Musa balbisiana reveals subgenome evolution and function divergence in polyploid bananas.</title>
        <authorList>
            <person name="Yao X."/>
        </authorList>
    </citation>
    <scope>NUCLEOTIDE SEQUENCE [LARGE SCALE GENOMIC DNA]</scope>
    <source>
        <strain evidence="3">cv. DH-PKW</strain>
        <tissue evidence="2">Leaves</tissue>
    </source>
</reference>